<organism evidence="2 3">
    <name type="scientific">Engystomops pustulosus</name>
    <name type="common">Tungara frog</name>
    <name type="synonym">Physalaemus pustulosus</name>
    <dbReference type="NCBI Taxonomy" id="76066"/>
    <lineage>
        <taxon>Eukaryota</taxon>
        <taxon>Metazoa</taxon>
        <taxon>Chordata</taxon>
        <taxon>Craniata</taxon>
        <taxon>Vertebrata</taxon>
        <taxon>Euteleostomi</taxon>
        <taxon>Amphibia</taxon>
        <taxon>Batrachia</taxon>
        <taxon>Anura</taxon>
        <taxon>Neobatrachia</taxon>
        <taxon>Hyloidea</taxon>
        <taxon>Leptodactylidae</taxon>
        <taxon>Leiuperinae</taxon>
        <taxon>Engystomops</taxon>
    </lineage>
</organism>
<gene>
    <name evidence="2" type="ORF">GDO81_009457</name>
</gene>
<keyword evidence="3" id="KW-1185">Reference proteome</keyword>
<protein>
    <recommendedName>
        <fullName evidence="4">Protein FAM169B</fullName>
    </recommendedName>
</protein>
<dbReference type="AlphaFoldDB" id="A0AAV7BS21"/>
<accession>A0AAV7BS21</accession>
<reference evidence="2" key="1">
    <citation type="thesis" date="2020" institute="ProQuest LLC" country="789 East Eisenhower Parkway, Ann Arbor, MI, USA">
        <title>Comparative Genomics and Chromosome Evolution.</title>
        <authorList>
            <person name="Mudd A.B."/>
        </authorList>
    </citation>
    <scope>NUCLEOTIDE SEQUENCE</scope>
    <source>
        <strain evidence="2">237g6f4</strain>
        <tissue evidence="2">Blood</tissue>
    </source>
</reference>
<dbReference type="EMBL" id="WNYA01000004">
    <property type="protein sequence ID" value="KAG8575147.1"/>
    <property type="molecule type" value="Genomic_DNA"/>
</dbReference>
<dbReference type="PANTHER" id="PTHR22442">
    <property type="match status" value="1"/>
</dbReference>
<evidence type="ECO:0008006" key="4">
    <source>
        <dbReference type="Google" id="ProtNLM"/>
    </source>
</evidence>
<evidence type="ECO:0000313" key="2">
    <source>
        <dbReference type="EMBL" id="KAG8575147.1"/>
    </source>
</evidence>
<feature type="region of interest" description="Disordered" evidence="1">
    <location>
        <begin position="1"/>
        <end position="28"/>
    </location>
</feature>
<dbReference type="Proteomes" id="UP000824782">
    <property type="component" value="Unassembled WGS sequence"/>
</dbReference>
<comment type="caution">
    <text evidence="2">The sequence shown here is derived from an EMBL/GenBank/DDBJ whole genome shotgun (WGS) entry which is preliminary data.</text>
</comment>
<name>A0AAV7BS21_ENGPU</name>
<proteinExistence type="predicted"/>
<dbReference type="InterPro" id="IPR029625">
    <property type="entry name" value="FAM169"/>
</dbReference>
<evidence type="ECO:0000313" key="3">
    <source>
        <dbReference type="Proteomes" id="UP000824782"/>
    </source>
</evidence>
<evidence type="ECO:0000256" key="1">
    <source>
        <dbReference type="SAM" id="MobiDB-lite"/>
    </source>
</evidence>
<dbReference type="PANTHER" id="PTHR22442:SF4">
    <property type="entry name" value="PROTEIN FAM169BP"/>
    <property type="match status" value="1"/>
</dbReference>
<sequence>MRGEPRPMAAPAERGGSAGGGLSPAQDVMEQPGVTQCERAGRPGERCSLVDNITLSDLRGVLESSAQHYLHIRQHHGPSDESFSCPDGEKIKVDEDCVLHAPLYRDADSQKMLLLLDPKKRDSVVAVYLNDKWWGVDELLHSCIPVQPGLKKVQTCGERIVLFVLNCLVCGFVEGGDSENGVCFLPHSAGEHAKIFWHHGEAVAFYTYKNKGSLCDRSSQCYMLPVLDTIYVRKKWRRHGFGISMLKDFCQTFSQEVALGISSPISPEMYYDNRLFC</sequence>